<evidence type="ECO:0000313" key="3">
    <source>
        <dbReference type="Proteomes" id="UP000286997"/>
    </source>
</evidence>
<feature type="transmembrane region" description="Helical" evidence="1">
    <location>
        <begin position="21"/>
        <end position="48"/>
    </location>
</feature>
<sequence>MSTITAPGRKTRPDMRVPATWRTFLTIVTIGKGALAGAGAAIALLGLYDVAAAATAQEWLHQLRPASIDAATAGGGVIGAAITWFVNR</sequence>
<evidence type="ECO:0000256" key="1">
    <source>
        <dbReference type="SAM" id="Phobius"/>
    </source>
</evidence>
<comment type="caution">
    <text evidence="2">The sequence shown here is derived from an EMBL/GenBank/DDBJ whole genome shotgun (WGS) entry which is preliminary data.</text>
</comment>
<evidence type="ECO:0000313" key="2">
    <source>
        <dbReference type="EMBL" id="RVU14030.1"/>
    </source>
</evidence>
<keyword evidence="1" id="KW-0472">Membrane</keyword>
<feature type="transmembrane region" description="Helical" evidence="1">
    <location>
        <begin position="68"/>
        <end position="86"/>
    </location>
</feature>
<dbReference type="AlphaFoldDB" id="A0A437NVH9"/>
<accession>A0A437NVH9</accession>
<dbReference type="EMBL" id="SACP01000037">
    <property type="protein sequence ID" value="RVU14030.1"/>
    <property type="molecule type" value="Genomic_DNA"/>
</dbReference>
<keyword evidence="3" id="KW-1185">Reference proteome</keyword>
<keyword evidence="1" id="KW-0812">Transmembrane</keyword>
<reference evidence="2 3" key="1">
    <citation type="submission" date="2019-01" db="EMBL/GenBank/DDBJ databases">
        <authorList>
            <person name="Chen W.-M."/>
        </authorList>
    </citation>
    <scope>NUCLEOTIDE SEQUENCE [LARGE SCALE GENOMIC DNA]</scope>
    <source>
        <strain evidence="2 3">TER-1</strain>
    </source>
</reference>
<name>A0A437NVH9_9HYPH</name>
<gene>
    <name evidence="2" type="ORF">EOE48_25200</name>
</gene>
<proteinExistence type="predicted"/>
<dbReference type="Proteomes" id="UP000286997">
    <property type="component" value="Unassembled WGS sequence"/>
</dbReference>
<keyword evidence="1" id="KW-1133">Transmembrane helix</keyword>
<organism evidence="2 3">
    <name type="scientific">Methylobacterium oryzihabitans</name>
    <dbReference type="NCBI Taxonomy" id="2499852"/>
    <lineage>
        <taxon>Bacteria</taxon>
        <taxon>Pseudomonadati</taxon>
        <taxon>Pseudomonadota</taxon>
        <taxon>Alphaproteobacteria</taxon>
        <taxon>Hyphomicrobiales</taxon>
        <taxon>Methylobacteriaceae</taxon>
        <taxon>Methylobacterium</taxon>
    </lineage>
</organism>
<protein>
    <submittedName>
        <fullName evidence="2">Uncharacterized protein</fullName>
    </submittedName>
</protein>
<dbReference type="RefSeq" id="WP_127733638.1">
    <property type="nucleotide sequence ID" value="NZ_SACP01000037.1"/>
</dbReference>